<evidence type="ECO:0000256" key="1">
    <source>
        <dbReference type="ARBA" id="ARBA00022729"/>
    </source>
</evidence>
<dbReference type="EMBL" id="GAMC01002724">
    <property type="protein sequence ID" value="JAC03832.1"/>
    <property type="molecule type" value="mRNA"/>
</dbReference>
<feature type="non-terminal residue" evidence="4">
    <location>
        <position position="1"/>
    </location>
</feature>
<dbReference type="InterPro" id="IPR045860">
    <property type="entry name" value="Snake_toxin-like_sf"/>
</dbReference>
<sequence>AWFKCKSVKCICHYLVNCVYPNFVIFIKGLLIPLSRESFTKFLQNMETWKLLFAAVIAIYFIGQVNFVNGLECYVCSNQTGNTEKCLNTIKTCEPGEDACGTEIRWGSQPYFSQGALKQYYVSKRCMTKQQCQQRRKRYMQYCTHIWYEDWWCYECCVGDRCNYFVISGTTKKEVTVTTIIGVLFVGSLLSISTLIY</sequence>
<name>W8C8V2_CERCA</name>
<reference evidence="4" key="2">
    <citation type="journal article" date="2014" name="BMC Genomics">
        <title>A genomic perspective to assessing quality of mass-reared SIT flies used in Mediterranean fruit fly (Ceratitis capitata) eradication in California.</title>
        <authorList>
            <person name="Calla B."/>
            <person name="Hall B."/>
            <person name="Hou S."/>
            <person name="Geib S.M."/>
        </authorList>
    </citation>
    <scope>NUCLEOTIDE SEQUENCE</scope>
</reference>
<feature type="transmembrane region" description="Helical" evidence="3">
    <location>
        <begin position="175"/>
        <end position="196"/>
    </location>
</feature>
<keyword evidence="3" id="KW-1133">Transmembrane helix</keyword>
<dbReference type="OrthoDB" id="6278121at2759"/>
<dbReference type="PANTHER" id="PTHR10036:SF3">
    <property type="entry name" value="PROTEIN SLEEPLESS-RELATED"/>
    <property type="match status" value="1"/>
</dbReference>
<evidence type="ECO:0000256" key="2">
    <source>
        <dbReference type="ARBA" id="ARBA00023157"/>
    </source>
</evidence>
<dbReference type="SUPFAM" id="SSF57302">
    <property type="entry name" value="Snake toxin-like"/>
    <property type="match status" value="1"/>
</dbReference>
<feature type="transmembrane region" description="Helical" evidence="3">
    <location>
        <begin position="51"/>
        <end position="68"/>
    </location>
</feature>
<evidence type="ECO:0008006" key="5">
    <source>
        <dbReference type="Google" id="ProtNLM"/>
    </source>
</evidence>
<organism evidence="4">
    <name type="scientific">Ceratitis capitata</name>
    <name type="common">Mediterranean fruit fly</name>
    <name type="synonym">Tephritis capitata</name>
    <dbReference type="NCBI Taxonomy" id="7213"/>
    <lineage>
        <taxon>Eukaryota</taxon>
        <taxon>Metazoa</taxon>
        <taxon>Ecdysozoa</taxon>
        <taxon>Arthropoda</taxon>
        <taxon>Hexapoda</taxon>
        <taxon>Insecta</taxon>
        <taxon>Pterygota</taxon>
        <taxon>Neoptera</taxon>
        <taxon>Endopterygota</taxon>
        <taxon>Diptera</taxon>
        <taxon>Brachycera</taxon>
        <taxon>Muscomorpha</taxon>
        <taxon>Tephritoidea</taxon>
        <taxon>Tephritidae</taxon>
        <taxon>Ceratitis</taxon>
        <taxon>Ceratitis</taxon>
    </lineage>
</organism>
<keyword evidence="3" id="KW-0812">Transmembrane</keyword>
<dbReference type="PANTHER" id="PTHR10036">
    <property type="entry name" value="CD59 GLYCOPROTEIN"/>
    <property type="match status" value="1"/>
</dbReference>
<dbReference type="CDD" id="cd23599">
    <property type="entry name" value="TFP_LU_ECD_Cold"/>
    <property type="match status" value="1"/>
</dbReference>
<evidence type="ECO:0000256" key="3">
    <source>
        <dbReference type="SAM" id="Phobius"/>
    </source>
</evidence>
<keyword evidence="2" id="KW-1015">Disulfide bond</keyword>
<protein>
    <recommendedName>
        <fullName evidence="5">UPAR/Ly6 domain-containing protein</fullName>
    </recommendedName>
</protein>
<dbReference type="Gene3D" id="2.10.60.10">
    <property type="entry name" value="CD59"/>
    <property type="match status" value="1"/>
</dbReference>
<reference evidence="4" key="1">
    <citation type="submission" date="2013-07" db="EMBL/GenBank/DDBJ databases">
        <authorList>
            <person name="Geib S."/>
        </authorList>
    </citation>
    <scope>NUCLEOTIDE SEQUENCE</scope>
</reference>
<feature type="transmembrane region" description="Helical" evidence="3">
    <location>
        <begin position="12"/>
        <end position="31"/>
    </location>
</feature>
<keyword evidence="1" id="KW-0732">Signal</keyword>
<dbReference type="AlphaFoldDB" id="W8C8V2"/>
<accession>W8C8V2</accession>
<proteinExistence type="evidence at transcript level"/>
<evidence type="ECO:0000313" key="4">
    <source>
        <dbReference type="EMBL" id="JAC03832.1"/>
    </source>
</evidence>
<keyword evidence="3" id="KW-0472">Membrane</keyword>